<sequence>MEPVSPVSCEAHQPTRQHDKKVEGLAAFAKADSALGYDRGAVAAAAAHLDSDRWEVRKSAVKAILALVPVKIHAFLPSLVSVVAVQSDQVWAQHSDVINSMVWQCCSPQDEPSRRIPRLVQYFAECFYKKSLSGK</sequence>
<accession>A0A812UK46</accession>
<keyword evidence="2" id="KW-1185">Reference proteome</keyword>
<name>A0A812UK46_9DINO</name>
<organism evidence="1 2">
    <name type="scientific">Symbiodinium natans</name>
    <dbReference type="NCBI Taxonomy" id="878477"/>
    <lineage>
        <taxon>Eukaryota</taxon>
        <taxon>Sar</taxon>
        <taxon>Alveolata</taxon>
        <taxon>Dinophyceae</taxon>
        <taxon>Suessiales</taxon>
        <taxon>Symbiodiniaceae</taxon>
        <taxon>Symbiodinium</taxon>
    </lineage>
</organism>
<dbReference type="AlphaFoldDB" id="A0A812UK46"/>
<evidence type="ECO:0000313" key="2">
    <source>
        <dbReference type="Proteomes" id="UP000604046"/>
    </source>
</evidence>
<dbReference type="OrthoDB" id="10312871at2759"/>
<dbReference type="EMBL" id="CAJNDS010002712">
    <property type="protein sequence ID" value="CAE7570623.1"/>
    <property type="molecule type" value="Genomic_DNA"/>
</dbReference>
<dbReference type="Proteomes" id="UP000604046">
    <property type="component" value="Unassembled WGS sequence"/>
</dbReference>
<reference evidence="1" key="1">
    <citation type="submission" date="2021-02" db="EMBL/GenBank/DDBJ databases">
        <authorList>
            <person name="Dougan E. K."/>
            <person name="Rhodes N."/>
            <person name="Thang M."/>
            <person name="Chan C."/>
        </authorList>
    </citation>
    <scope>NUCLEOTIDE SEQUENCE</scope>
</reference>
<comment type="caution">
    <text evidence="1">The sequence shown here is derived from an EMBL/GenBank/DDBJ whole genome shotgun (WGS) entry which is preliminary data.</text>
</comment>
<evidence type="ECO:0000313" key="1">
    <source>
        <dbReference type="EMBL" id="CAE7570623.1"/>
    </source>
</evidence>
<gene>
    <name evidence="1" type="ORF">SNAT2548_LOCUS32487</name>
</gene>
<proteinExistence type="predicted"/>
<protein>
    <submittedName>
        <fullName evidence="1">Uncharacterized protein</fullName>
    </submittedName>
</protein>